<organism evidence="3 4">
    <name type="scientific">Christiangramia fulva</name>
    <dbReference type="NCBI Taxonomy" id="2126553"/>
    <lineage>
        <taxon>Bacteria</taxon>
        <taxon>Pseudomonadati</taxon>
        <taxon>Bacteroidota</taxon>
        <taxon>Flavobacteriia</taxon>
        <taxon>Flavobacteriales</taxon>
        <taxon>Flavobacteriaceae</taxon>
        <taxon>Christiangramia</taxon>
    </lineage>
</organism>
<dbReference type="PANTHER" id="PTHR46623">
    <property type="entry name" value="CARBOXYMETHYLENEBUTENOLIDASE-RELATED"/>
    <property type="match status" value="1"/>
</dbReference>
<gene>
    <name evidence="3" type="ORF">C7S20_16305</name>
</gene>
<accession>A0A2R3Z919</accession>
<dbReference type="InterPro" id="IPR051049">
    <property type="entry name" value="Dienelactone_hydrolase-like"/>
</dbReference>
<evidence type="ECO:0000313" key="3">
    <source>
        <dbReference type="EMBL" id="AVR46702.1"/>
    </source>
</evidence>
<dbReference type="Gene3D" id="3.40.50.1820">
    <property type="entry name" value="alpha/beta hydrolase"/>
    <property type="match status" value="1"/>
</dbReference>
<proteinExistence type="predicted"/>
<sequence>MSNKGFIFSALVILFSLVSCKDQKNEKPGEKSEAEELSNSPRHHEWVKLSHGDREFEAFVTYPQTNHATGAILLIHENRGLNDWARLFIDKLAEEGYLVMAPDLISNSVEGKKRTSDFESPDAARTAIYDLDPEQVTADLDAAYEFLKNDPASNANVAVVGFCWGGSQAFRYATHNPEISSVHVFYGTAPKESAAIKKIQAPVYGYYGEEDERVNSTIERTAEQMDSLKKKYSFEIYKDAGHAFMRMGESPEADKGNRAAYNKAWQRLKNLLKES</sequence>
<dbReference type="Pfam" id="PF01738">
    <property type="entry name" value="DLH"/>
    <property type="match status" value="1"/>
</dbReference>
<dbReference type="Proteomes" id="UP000241507">
    <property type="component" value="Chromosome"/>
</dbReference>
<name>A0A2R3Z919_9FLAO</name>
<evidence type="ECO:0000256" key="1">
    <source>
        <dbReference type="SAM" id="MobiDB-lite"/>
    </source>
</evidence>
<feature type="compositionally biased region" description="Basic and acidic residues" evidence="1">
    <location>
        <begin position="24"/>
        <end position="34"/>
    </location>
</feature>
<dbReference type="AlphaFoldDB" id="A0A2R3Z919"/>
<dbReference type="PANTHER" id="PTHR46623:SF7">
    <property type="entry name" value="CARBOXYMETHYLENEBUTENOLIDASE"/>
    <property type="match status" value="1"/>
</dbReference>
<dbReference type="InterPro" id="IPR029058">
    <property type="entry name" value="AB_hydrolase_fold"/>
</dbReference>
<dbReference type="SUPFAM" id="SSF53474">
    <property type="entry name" value="alpha/beta-Hydrolases"/>
    <property type="match status" value="1"/>
</dbReference>
<dbReference type="PROSITE" id="PS51257">
    <property type="entry name" value="PROKAR_LIPOPROTEIN"/>
    <property type="match status" value="1"/>
</dbReference>
<dbReference type="EMBL" id="CP028136">
    <property type="protein sequence ID" value="AVR46702.1"/>
    <property type="molecule type" value="Genomic_DNA"/>
</dbReference>
<keyword evidence="4" id="KW-1185">Reference proteome</keyword>
<reference evidence="4" key="1">
    <citation type="submission" date="2018-03" db="EMBL/GenBank/DDBJ databases">
        <title>Gramella fulva sp. nov., isolated from a dry surface of tidal flat.</title>
        <authorList>
            <person name="Hwang S.H."/>
            <person name="Hwang W.M."/>
            <person name="Kang K."/>
            <person name="Ahn T.-Y."/>
        </authorList>
    </citation>
    <scope>NUCLEOTIDE SEQUENCE [LARGE SCALE GENOMIC DNA]</scope>
    <source>
        <strain evidence="4">SH35</strain>
    </source>
</reference>
<protein>
    <submittedName>
        <fullName evidence="3">Carboxymethylenebutenolidase</fullName>
    </submittedName>
</protein>
<dbReference type="InterPro" id="IPR002925">
    <property type="entry name" value="Dienelactn_hydro"/>
</dbReference>
<dbReference type="KEGG" id="grs:C7S20_16305"/>
<dbReference type="RefSeq" id="WP_107013473.1">
    <property type="nucleotide sequence ID" value="NZ_CP028136.1"/>
</dbReference>
<dbReference type="OrthoDB" id="9787933at2"/>
<feature type="region of interest" description="Disordered" evidence="1">
    <location>
        <begin position="24"/>
        <end position="43"/>
    </location>
</feature>
<dbReference type="GO" id="GO:0016787">
    <property type="term" value="F:hydrolase activity"/>
    <property type="evidence" value="ECO:0007669"/>
    <property type="project" value="InterPro"/>
</dbReference>
<evidence type="ECO:0000313" key="4">
    <source>
        <dbReference type="Proteomes" id="UP000241507"/>
    </source>
</evidence>
<feature type="domain" description="Dienelactone hydrolase" evidence="2">
    <location>
        <begin position="56"/>
        <end position="274"/>
    </location>
</feature>
<evidence type="ECO:0000259" key="2">
    <source>
        <dbReference type="Pfam" id="PF01738"/>
    </source>
</evidence>